<dbReference type="InterPro" id="IPR036388">
    <property type="entry name" value="WH-like_DNA-bd_sf"/>
</dbReference>
<feature type="domain" description="ANTAR" evidence="4">
    <location>
        <begin position="218"/>
        <end position="279"/>
    </location>
</feature>
<dbReference type="Gene3D" id="3.30.450.40">
    <property type="match status" value="1"/>
</dbReference>
<dbReference type="PROSITE" id="PS50921">
    <property type="entry name" value="ANTAR"/>
    <property type="match status" value="1"/>
</dbReference>
<dbReference type="GO" id="GO:0003723">
    <property type="term" value="F:RNA binding"/>
    <property type="evidence" value="ECO:0007669"/>
    <property type="project" value="InterPro"/>
</dbReference>
<keyword evidence="6" id="KW-1185">Reference proteome</keyword>
<keyword evidence="1" id="KW-0805">Transcription regulation</keyword>
<protein>
    <submittedName>
        <fullName evidence="5">GAF domain-containing protein</fullName>
    </submittedName>
</protein>
<keyword evidence="2" id="KW-0804">Transcription</keyword>
<feature type="region of interest" description="Disordered" evidence="3">
    <location>
        <begin position="1"/>
        <end position="20"/>
    </location>
</feature>
<reference evidence="5 6" key="1">
    <citation type="submission" date="2020-08" db="EMBL/GenBank/DDBJ databases">
        <title>Genomic Encyclopedia of Type Strains, Phase III (KMG-III): the genomes of soil and plant-associated and newly described type strains.</title>
        <authorList>
            <person name="Whitman W."/>
        </authorList>
    </citation>
    <scope>NUCLEOTIDE SEQUENCE [LARGE SCALE GENOMIC DNA]</scope>
    <source>
        <strain evidence="5 6">CECT 8305</strain>
    </source>
</reference>
<name>A0A7W9QC31_9ACTN</name>
<dbReference type="SMART" id="SM01012">
    <property type="entry name" value="ANTAR"/>
    <property type="match status" value="1"/>
</dbReference>
<organism evidence="5 6">
    <name type="scientific">Streptomyces zagrosensis</name>
    <dbReference type="NCBI Taxonomy" id="1042984"/>
    <lineage>
        <taxon>Bacteria</taxon>
        <taxon>Bacillati</taxon>
        <taxon>Actinomycetota</taxon>
        <taxon>Actinomycetes</taxon>
        <taxon>Kitasatosporales</taxon>
        <taxon>Streptomycetaceae</taxon>
        <taxon>Streptomyces</taxon>
    </lineage>
</organism>
<evidence type="ECO:0000313" key="6">
    <source>
        <dbReference type="Proteomes" id="UP000588098"/>
    </source>
</evidence>
<gene>
    <name evidence="5" type="ORF">FHS42_004465</name>
</gene>
<dbReference type="Gene3D" id="1.10.10.10">
    <property type="entry name" value="Winged helix-like DNA-binding domain superfamily/Winged helix DNA-binding domain"/>
    <property type="match status" value="1"/>
</dbReference>
<accession>A0A7W9QC31</accession>
<dbReference type="RefSeq" id="WP_246495110.1">
    <property type="nucleotide sequence ID" value="NZ_JACHJL010000011.1"/>
</dbReference>
<dbReference type="SUPFAM" id="SSF52172">
    <property type="entry name" value="CheY-like"/>
    <property type="match status" value="1"/>
</dbReference>
<dbReference type="EMBL" id="JACHJL010000011">
    <property type="protein sequence ID" value="MBB5937386.1"/>
    <property type="molecule type" value="Genomic_DNA"/>
</dbReference>
<dbReference type="AlphaFoldDB" id="A0A7W9QC31"/>
<sequence>MSDQNRVVPRQPPAPPDTGAALTRELTRLAEQAAAHTPGSCGATATAVAARDVANWAEPDRLRVADGVGRSPDARLPAARSALREPQLLAGDDADGLGEAEAEAEMEQQLTAATHPDLSALVAVQLSLGDGPIPAALYTGQPSSADDLLRERRWPHYRAKALEAGVRACATLPFEHDGLAITVTLYGLRPGVLGAAERDTAELLGDLAVTNLVRARRYQAALAEVDQLDTALRSRPVVDQACGIMMHILGCDAEAAFGMLRRMSQQSNRKLAELAETVVRSRGRGLEPHFIEFGRKASPAPDRPARPRG</sequence>
<dbReference type="InterPro" id="IPR005561">
    <property type="entry name" value="ANTAR"/>
</dbReference>
<evidence type="ECO:0000313" key="5">
    <source>
        <dbReference type="EMBL" id="MBB5937386.1"/>
    </source>
</evidence>
<comment type="caution">
    <text evidence="5">The sequence shown here is derived from an EMBL/GenBank/DDBJ whole genome shotgun (WGS) entry which is preliminary data.</text>
</comment>
<evidence type="ECO:0000256" key="3">
    <source>
        <dbReference type="SAM" id="MobiDB-lite"/>
    </source>
</evidence>
<dbReference type="Proteomes" id="UP000588098">
    <property type="component" value="Unassembled WGS sequence"/>
</dbReference>
<dbReference type="InterPro" id="IPR029016">
    <property type="entry name" value="GAF-like_dom_sf"/>
</dbReference>
<evidence type="ECO:0000256" key="1">
    <source>
        <dbReference type="ARBA" id="ARBA00023015"/>
    </source>
</evidence>
<proteinExistence type="predicted"/>
<dbReference type="InterPro" id="IPR011006">
    <property type="entry name" value="CheY-like_superfamily"/>
</dbReference>
<dbReference type="Pfam" id="PF03861">
    <property type="entry name" value="ANTAR"/>
    <property type="match status" value="1"/>
</dbReference>
<evidence type="ECO:0000259" key="4">
    <source>
        <dbReference type="PROSITE" id="PS50921"/>
    </source>
</evidence>
<evidence type="ECO:0000256" key="2">
    <source>
        <dbReference type="ARBA" id="ARBA00023163"/>
    </source>
</evidence>